<feature type="compositionally biased region" description="Basic and acidic residues" evidence="1">
    <location>
        <begin position="298"/>
        <end position="308"/>
    </location>
</feature>
<sequence length="419" mass="47412">MDGHMGIVMMAETKEKLKQIKKKENKEKKGRQVHHHLRVKHLKLKSILPLSLRLNMTQRNQRGNNPPEQPKKRFLLTFRSEESSPIEKQKTKKKIQTRAKKIPEVNLGSDDPLSQGHTDQSSINKLEHSIALIKVYLPLSQTTPVPEIEPTPAKSPSEKINEETTKSTPKPPPKPEESTMTLLLAPPKIVKFGFQYHSSILTLIVCYMSSRSNPAPEDTATLMMMAWTASYVPKEGPIQSFSLGLTDSSQEEAATQEGQRAKTPEMPNLIEQLGELVEKIASSGVKTEGKSPQIQKQSGEESFEKFETPVRTNEMSAEMNEKCYIWTTRVKTYGDGSTNEYNAVCTLNAQDRYILSKVHFTSLKADTHIEAEQNIKRFQEEVYCLPPDIVNMAVGNHPNGEFLQPKTNKPFRVEDYPMK</sequence>
<dbReference type="EMBL" id="SDMP01000022">
    <property type="protein sequence ID" value="RYQ79636.1"/>
    <property type="molecule type" value="Genomic_DNA"/>
</dbReference>
<evidence type="ECO:0000256" key="1">
    <source>
        <dbReference type="SAM" id="MobiDB-lite"/>
    </source>
</evidence>
<feature type="region of interest" description="Disordered" evidence="1">
    <location>
        <begin position="143"/>
        <end position="179"/>
    </location>
</feature>
<feature type="region of interest" description="Disordered" evidence="1">
    <location>
        <begin position="76"/>
        <end position="122"/>
    </location>
</feature>
<feature type="compositionally biased region" description="Basic residues" evidence="1">
    <location>
        <begin position="90"/>
        <end position="100"/>
    </location>
</feature>
<proteinExistence type="predicted"/>
<dbReference type="AlphaFoldDB" id="A0A444WQE0"/>
<feature type="compositionally biased region" description="Basic and acidic residues" evidence="1">
    <location>
        <begin position="156"/>
        <end position="165"/>
    </location>
</feature>
<gene>
    <name evidence="2" type="ORF">Ahy_Scaffold2g107583</name>
</gene>
<organism evidence="2 3">
    <name type="scientific">Arachis hypogaea</name>
    <name type="common">Peanut</name>
    <dbReference type="NCBI Taxonomy" id="3818"/>
    <lineage>
        <taxon>Eukaryota</taxon>
        <taxon>Viridiplantae</taxon>
        <taxon>Streptophyta</taxon>
        <taxon>Embryophyta</taxon>
        <taxon>Tracheophyta</taxon>
        <taxon>Spermatophyta</taxon>
        <taxon>Magnoliopsida</taxon>
        <taxon>eudicotyledons</taxon>
        <taxon>Gunneridae</taxon>
        <taxon>Pentapetalae</taxon>
        <taxon>rosids</taxon>
        <taxon>fabids</taxon>
        <taxon>Fabales</taxon>
        <taxon>Fabaceae</taxon>
        <taxon>Papilionoideae</taxon>
        <taxon>50 kb inversion clade</taxon>
        <taxon>dalbergioids sensu lato</taxon>
        <taxon>Dalbergieae</taxon>
        <taxon>Pterocarpus clade</taxon>
        <taxon>Arachis</taxon>
    </lineage>
</organism>
<feature type="region of interest" description="Disordered" evidence="1">
    <location>
        <begin position="284"/>
        <end position="309"/>
    </location>
</feature>
<evidence type="ECO:0000313" key="3">
    <source>
        <dbReference type="Proteomes" id="UP000289738"/>
    </source>
</evidence>
<name>A0A444WQE0_ARAHY</name>
<reference evidence="2 3" key="1">
    <citation type="submission" date="2019-01" db="EMBL/GenBank/DDBJ databases">
        <title>Sequencing of cultivated peanut Arachis hypogaea provides insights into genome evolution and oil improvement.</title>
        <authorList>
            <person name="Chen X."/>
        </authorList>
    </citation>
    <scope>NUCLEOTIDE SEQUENCE [LARGE SCALE GENOMIC DNA]</scope>
    <source>
        <strain evidence="3">cv. Fuhuasheng</strain>
        <tissue evidence="2">Leaves</tissue>
    </source>
</reference>
<comment type="caution">
    <text evidence="2">The sequence shown here is derived from an EMBL/GenBank/DDBJ whole genome shotgun (WGS) entry which is preliminary data.</text>
</comment>
<evidence type="ECO:0000313" key="2">
    <source>
        <dbReference type="EMBL" id="RYQ79636.1"/>
    </source>
</evidence>
<feature type="compositionally biased region" description="Basic and acidic residues" evidence="1">
    <location>
        <begin position="79"/>
        <end position="89"/>
    </location>
</feature>
<accession>A0A444WQE0</accession>
<dbReference type="Proteomes" id="UP000289738">
    <property type="component" value="Unassembled WGS sequence"/>
</dbReference>
<keyword evidence="3" id="KW-1185">Reference proteome</keyword>
<protein>
    <submittedName>
        <fullName evidence="2">Uncharacterized protein</fullName>
    </submittedName>
</protein>